<gene>
    <name evidence="4" type="ORF">C8A04DRAFT_27386</name>
</gene>
<organism evidence="4 5">
    <name type="scientific">Dichotomopilus funicola</name>
    <dbReference type="NCBI Taxonomy" id="1934379"/>
    <lineage>
        <taxon>Eukaryota</taxon>
        <taxon>Fungi</taxon>
        <taxon>Dikarya</taxon>
        <taxon>Ascomycota</taxon>
        <taxon>Pezizomycotina</taxon>
        <taxon>Sordariomycetes</taxon>
        <taxon>Sordariomycetidae</taxon>
        <taxon>Sordariales</taxon>
        <taxon>Chaetomiaceae</taxon>
        <taxon>Dichotomopilus</taxon>
    </lineage>
</organism>
<reference evidence="4" key="2">
    <citation type="submission" date="2023-05" db="EMBL/GenBank/DDBJ databases">
        <authorList>
            <consortium name="Lawrence Berkeley National Laboratory"/>
            <person name="Steindorff A."/>
            <person name="Hensen N."/>
            <person name="Bonometti L."/>
            <person name="Westerberg I."/>
            <person name="Brannstrom I.O."/>
            <person name="Guillou S."/>
            <person name="Cros-Aarteil S."/>
            <person name="Calhoun S."/>
            <person name="Haridas S."/>
            <person name="Kuo A."/>
            <person name="Mondo S."/>
            <person name="Pangilinan J."/>
            <person name="Riley R."/>
            <person name="Labutti K."/>
            <person name="Andreopoulos B."/>
            <person name="Lipzen A."/>
            <person name="Chen C."/>
            <person name="Yanf M."/>
            <person name="Daum C."/>
            <person name="Ng V."/>
            <person name="Clum A."/>
            <person name="Ohm R."/>
            <person name="Martin F."/>
            <person name="Silar P."/>
            <person name="Natvig D."/>
            <person name="Lalanne C."/>
            <person name="Gautier V."/>
            <person name="Ament-Velasquez S.L."/>
            <person name="Kruys A."/>
            <person name="Hutchinson M.I."/>
            <person name="Powell A.J."/>
            <person name="Barry K."/>
            <person name="Miller A.N."/>
            <person name="Grigoriev I.V."/>
            <person name="Debuchy R."/>
            <person name="Gladieux P."/>
            <person name="Thoren M.H."/>
            <person name="Johannesson H."/>
        </authorList>
    </citation>
    <scope>NUCLEOTIDE SEQUENCE</scope>
    <source>
        <strain evidence="4">CBS 141.50</strain>
    </source>
</reference>
<reference evidence="4" key="1">
    <citation type="journal article" date="2023" name="Mol. Phylogenet. Evol.">
        <title>Genome-scale phylogeny and comparative genomics of the fungal order Sordariales.</title>
        <authorList>
            <person name="Hensen N."/>
            <person name="Bonometti L."/>
            <person name="Westerberg I."/>
            <person name="Brannstrom I.O."/>
            <person name="Guillou S."/>
            <person name="Cros-Aarteil S."/>
            <person name="Calhoun S."/>
            <person name="Haridas S."/>
            <person name="Kuo A."/>
            <person name="Mondo S."/>
            <person name="Pangilinan J."/>
            <person name="Riley R."/>
            <person name="LaButti K."/>
            <person name="Andreopoulos B."/>
            <person name="Lipzen A."/>
            <person name="Chen C."/>
            <person name="Yan M."/>
            <person name="Daum C."/>
            <person name="Ng V."/>
            <person name="Clum A."/>
            <person name="Steindorff A."/>
            <person name="Ohm R.A."/>
            <person name="Martin F."/>
            <person name="Silar P."/>
            <person name="Natvig D.O."/>
            <person name="Lalanne C."/>
            <person name="Gautier V."/>
            <person name="Ament-Velasquez S.L."/>
            <person name="Kruys A."/>
            <person name="Hutchinson M.I."/>
            <person name="Powell A.J."/>
            <person name="Barry K."/>
            <person name="Miller A.N."/>
            <person name="Grigoriev I.V."/>
            <person name="Debuchy R."/>
            <person name="Gladieux P."/>
            <person name="Hiltunen Thoren M."/>
            <person name="Johannesson H."/>
        </authorList>
    </citation>
    <scope>NUCLEOTIDE SEQUENCE</scope>
    <source>
        <strain evidence="4">CBS 141.50</strain>
    </source>
</reference>
<feature type="compositionally biased region" description="Polar residues" evidence="3">
    <location>
        <begin position="16"/>
        <end position="55"/>
    </location>
</feature>
<protein>
    <submittedName>
        <fullName evidence="4">Uncharacterized protein</fullName>
    </submittedName>
</protein>
<dbReference type="RefSeq" id="XP_062638259.1">
    <property type="nucleotide sequence ID" value="XM_062780277.1"/>
</dbReference>
<name>A0AAN6V4S9_9PEZI</name>
<dbReference type="GO" id="GO:0006351">
    <property type="term" value="P:DNA-templated transcription"/>
    <property type="evidence" value="ECO:0007669"/>
    <property type="project" value="InterPro"/>
</dbReference>
<evidence type="ECO:0000256" key="3">
    <source>
        <dbReference type="SAM" id="MobiDB-lite"/>
    </source>
</evidence>
<dbReference type="EMBL" id="MU853573">
    <property type="protein sequence ID" value="KAK4144888.1"/>
    <property type="molecule type" value="Genomic_DNA"/>
</dbReference>
<dbReference type="SUPFAM" id="SSF63393">
    <property type="entry name" value="RNA polymerase subunits"/>
    <property type="match status" value="1"/>
</dbReference>
<proteinExistence type="predicted"/>
<dbReference type="SMART" id="SM00659">
    <property type="entry name" value="RPOLCX"/>
    <property type="match status" value="1"/>
</dbReference>
<keyword evidence="1" id="KW-0479">Metal-binding</keyword>
<comment type="caution">
    <text evidence="4">The sequence shown here is derived from an EMBL/GenBank/DDBJ whole genome shotgun (WGS) entry which is preliminary data.</text>
</comment>
<dbReference type="InterPro" id="IPR006591">
    <property type="entry name" value="RNAP_P/RPABC4"/>
</dbReference>
<dbReference type="Proteomes" id="UP001302676">
    <property type="component" value="Unassembled WGS sequence"/>
</dbReference>
<dbReference type="GeneID" id="87816890"/>
<dbReference type="InterPro" id="IPR029040">
    <property type="entry name" value="RPABC4/Spt4"/>
</dbReference>
<dbReference type="GO" id="GO:0003677">
    <property type="term" value="F:DNA binding"/>
    <property type="evidence" value="ECO:0007669"/>
    <property type="project" value="InterPro"/>
</dbReference>
<evidence type="ECO:0000313" key="4">
    <source>
        <dbReference type="EMBL" id="KAK4144888.1"/>
    </source>
</evidence>
<keyword evidence="2" id="KW-0862">Zinc</keyword>
<evidence type="ECO:0000313" key="5">
    <source>
        <dbReference type="Proteomes" id="UP001302676"/>
    </source>
</evidence>
<evidence type="ECO:0000256" key="2">
    <source>
        <dbReference type="ARBA" id="ARBA00022833"/>
    </source>
</evidence>
<dbReference type="AlphaFoldDB" id="A0AAN6V4S9"/>
<dbReference type="Pfam" id="PF03604">
    <property type="entry name" value="Zn_ribbon_RPAB4"/>
    <property type="match status" value="1"/>
</dbReference>
<dbReference type="GO" id="GO:0046872">
    <property type="term" value="F:metal ion binding"/>
    <property type="evidence" value="ECO:0007669"/>
    <property type="project" value="UniProtKB-KW"/>
</dbReference>
<sequence>MFRREPYVPPVARFQTKPQATTTDASTPLDNANGTDNTSSIDNQTAKGNSNQEAENSLDDDIATFLLPQARRQTNIVNATTAAAESASAHNPHGASLTARSAVQLPIRAPYATPDGRVYYVCNQCNQRSGFKSNEMLRCVNCGGMTMLKPRAKTIAQYSAN</sequence>
<evidence type="ECO:0000256" key="1">
    <source>
        <dbReference type="ARBA" id="ARBA00022723"/>
    </source>
</evidence>
<dbReference type="Gene3D" id="2.20.28.30">
    <property type="entry name" value="RNA polymerase ii, chain L"/>
    <property type="match status" value="1"/>
</dbReference>
<keyword evidence="5" id="KW-1185">Reference proteome</keyword>
<feature type="region of interest" description="Disordered" evidence="3">
    <location>
        <begin position="1"/>
        <end position="57"/>
    </location>
</feature>
<dbReference type="GO" id="GO:0003899">
    <property type="term" value="F:DNA-directed RNA polymerase activity"/>
    <property type="evidence" value="ECO:0007669"/>
    <property type="project" value="InterPro"/>
</dbReference>
<accession>A0AAN6V4S9</accession>